<evidence type="ECO:0000313" key="1">
    <source>
        <dbReference type="EMBL" id="UTC28745.1"/>
    </source>
</evidence>
<gene>
    <name evidence="1" type="ORF">MARCHEWKA_02330</name>
</gene>
<keyword evidence="2" id="KW-1185">Reference proteome</keyword>
<protein>
    <submittedName>
        <fullName evidence="1">Uncharacterized protein</fullName>
    </submittedName>
</protein>
<reference evidence="1" key="1">
    <citation type="submission" date="2022-04" db="EMBL/GenBank/DDBJ databases">
        <authorList>
            <person name="Friedrich I."/>
            <person name="Schneider D."/>
            <person name="Poehlein A."/>
            <person name="Hertel R."/>
            <person name="Daniel R."/>
        </authorList>
    </citation>
    <scope>NUCLEOTIDE SEQUENCE</scope>
</reference>
<dbReference type="Proteomes" id="UP001056634">
    <property type="component" value="Segment"/>
</dbReference>
<evidence type="ECO:0000313" key="2">
    <source>
        <dbReference type="Proteomes" id="UP001056634"/>
    </source>
</evidence>
<accession>A0A9E7ST60</accession>
<dbReference type="EMBL" id="ON529851">
    <property type="protein sequence ID" value="UTC28745.1"/>
    <property type="molecule type" value="Genomic_DNA"/>
</dbReference>
<sequence length="107" mass="12037">MIRYATNQERLMFRTIYAAFGGPAMPGYIDGGHFDGVTRRPGYSLSEGLMQGHGGLWTYREPDGISDHARFWFHPDFAHQYDPETHIAGLLEIEYGKAREALASLSS</sequence>
<organism evidence="1 2">
    <name type="scientific">Brevundimonas phage vB_BpoS-Marchewka</name>
    <dbReference type="NCBI Taxonomy" id="2948604"/>
    <lineage>
        <taxon>Viruses</taxon>
        <taxon>Duplodnaviria</taxon>
        <taxon>Heunggongvirae</taxon>
        <taxon>Uroviricota</taxon>
        <taxon>Caudoviricetes</taxon>
        <taxon>Jeanschmidtviridae</taxon>
        <taxon>Marchewkavirus</taxon>
        <taxon>Marchewkavirus marchewka</taxon>
    </lineage>
</organism>
<name>A0A9E7ST60_9CAUD</name>
<proteinExistence type="predicted"/>